<dbReference type="AlphaFoldDB" id="A0AA35UU85"/>
<protein>
    <submittedName>
        <fullName evidence="1">Uncharacterized protein</fullName>
    </submittedName>
</protein>
<keyword evidence="2" id="KW-1185">Reference proteome</keyword>
<comment type="caution">
    <text evidence="1">The sequence shown here is derived from an EMBL/GenBank/DDBJ whole genome shotgun (WGS) entry which is preliminary data.</text>
</comment>
<dbReference type="EMBL" id="CATKSH010000002">
    <property type="protein sequence ID" value="CAI9119545.1"/>
    <property type="molecule type" value="Genomic_DNA"/>
</dbReference>
<dbReference type="RefSeq" id="WP_289843428.1">
    <property type="nucleotide sequence ID" value="NZ_CATKSH010000002.1"/>
</dbReference>
<gene>
    <name evidence="1" type="ORF">LMG32879_000362</name>
</gene>
<dbReference type="Proteomes" id="UP001176960">
    <property type="component" value="Unassembled WGS sequence"/>
</dbReference>
<evidence type="ECO:0000313" key="1">
    <source>
        <dbReference type="EMBL" id="CAI9119545.1"/>
    </source>
</evidence>
<proteinExistence type="predicted"/>
<reference evidence="1" key="1">
    <citation type="submission" date="2023-03" db="EMBL/GenBank/DDBJ databases">
        <authorList>
            <person name="Cleenwerck I."/>
        </authorList>
    </citation>
    <scope>NUCLEOTIDE SEQUENCE</scope>
    <source>
        <strain evidence="1">LMG 32879</strain>
    </source>
</reference>
<accession>A0AA35UU85</accession>
<name>A0AA35UU85_9PROT</name>
<sequence length="104" mass="11872">MTALVEVASPRPERMSKPQLSQALLHAQLMLIDRADGSRPTAEHGRQILLSCARAVMQLWRDEEDHEREKKVALIGKMRKLRDDLRADKALLARMQAIHDRLPA</sequence>
<organism evidence="1 2">
    <name type="scientific">Brytella acorum</name>
    <dbReference type="NCBI Taxonomy" id="2959299"/>
    <lineage>
        <taxon>Bacteria</taxon>
        <taxon>Pseudomonadati</taxon>
        <taxon>Pseudomonadota</taxon>
        <taxon>Alphaproteobacteria</taxon>
        <taxon>Acetobacterales</taxon>
        <taxon>Acetobacteraceae</taxon>
        <taxon>Brytella</taxon>
    </lineage>
</organism>
<evidence type="ECO:0000313" key="2">
    <source>
        <dbReference type="Proteomes" id="UP001176960"/>
    </source>
</evidence>